<dbReference type="SUPFAM" id="SSF52402">
    <property type="entry name" value="Adenine nucleotide alpha hydrolases-like"/>
    <property type="match status" value="1"/>
</dbReference>
<reference evidence="1" key="1">
    <citation type="journal article" date="2014" name="Front. Microbiol.">
        <title>High frequency of phylogenetically diverse reductive dehalogenase-homologous genes in deep subseafloor sedimentary metagenomes.</title>
        <authorList>
            <person name="Kawai M."/>
            <person name="Futagami T."/>
            <person name="Toyoda A."/>
            <person name="Takaki Y."/>
            <person name="Nishi S."/>
            <person name="Hori S."/>
            <person name="Arai W."/>
            <person name="Tsubouchi T."/>
            <person name="Morono Y."/>
            <person name="Uchiyama I."/>
            <person name="Ito T."/>
            <person name="Fujiyama A."/>
            <person name="Inagaki F."/>
            <person name="Takami H."/>
        </authorList>
    </citation>
    <scope>NUCLEOTIDE SEQUENCE</scope>
    <source>
        <strain evidence="1">Expedition CK06-06</strain>
    </source>
</reference>
<evidence type="ECO:0000313" key="1">
    <source>
        <dbReference type="EMBL" id="GAG05085.1"/>
    </source>
</evidence>
<name>X0UHN2_9ZZZZ</name>
<protein>
    <submittedName>
        <fullName evidence="1">Uncharacterized protein</fullName>
    </submittedName>
</protein>
<feature type="non-terminal residue" evidence="1">
    <location>
        <position position="214"/>
    </location>
</feature>
<organism evidence="1">
    <name type="scientific">marine sediment metagenome</name>
    <dbReference type="NCBI Taxonomy" id="412755"/>
    <lineage>
        <taxon>unclassified sequences</taxon>
        <taxon>metagenomes</taxon>
        <taxon>ecological metagenomes</taxon>
    </lineage>
</organism>
<dbReference type="InterPro" id="IPR014729">
    <property type="entry name" value="Rossmann-like_a/b/a_fold"/>
</dbReference>
<proteinExistence type="predicted"/>
<accession>X0UHN2</accession>
<dbReference type="EMBL" id="BARS01028149">
    <property type="protein sequence ID" value="GAG05085.1"/>
    <property type="molecule type" value="Genomic_DNA"/>
</dbReference>
<dbReference type="Gene3D" id="3.40.50.620">
    <property type="entry name" value="HUPs"/>
    <property type="match status" value="1"/>
</dbReference>
<dbReference type="AlphaFoldDB" id="X0UHN2"/>
<comment type="caution">
    <text evidence="1">The sequence shown here is derived from an EMBL/GenBank/DDBJ whole genome shotgun (WGS) entry which is preliminary data.</text>
</comment>
<sequence length="214" mass="24560">MIDIRRCNKCILPATYPNIRFDKHGICNFCLAASKDKKVSGKKSKSDLDRIIKTYKGKSSKYDVIVGLSGGKDSSYVAYYLKTEYDVKILGMNYDIGYRSTYATQNLETLVDKLEIDLFTVRPNTSFLKELFAHFLRERGEFCSVCNNLGYLIGASLSWNQQLSLGFSPFMVGGWSRQYEYQPGVSVMSMQYFFENLTHELLEELSVQPFIEEK</sequence>
<gene>
    <name evidence="1" type="ORF">S01H1_44144</name>
</gene>